<comment type="caution">
    <text evidence="2">The sequence shown here is derived from an EMBL/GenBank/DDBJ whole genome shotgun (WGS) entry which is preliminary data.</text>
</comment>
<dbReference type="GO" id="GO:0015074">
    <property type="term" value="P:DNA integration"/>
    <property type="evidence" value="ECO:0007669"/>
    <property type="project" value="InterPro"/>
</dbReference>
<organism evidence="2 3">
    <name type="scientific">Leptotrombidium deliense</name>
    <dbReference type="NCBI Taxonomy" id="299467"/>
    <lineage>
        <taxon>Eukaryota</taxon>
        <taxon>Metazoa</taxon>
        <taxon>Ecdysozoa</taxon>
        <taxon>Arthropoda</taxon>
        <taxon>Chelicerata</taxon>
        <taxon>Arachnida</taxon>
        <taxon>Acari</taxon>
        <taxon>Acariformes</taxon>
        <taxon>Trombidiformes</taxon>
        <taxon>Prostigmata</taxon>
        <taxon>Anystina</taxon>
        <taxon>Parasitengona</taxon>
        <taxon>Trombiculoidea</taxon>
        <taxon>Trombiculidae</taxon>
        <taxon>Leptotrombidium</taxon>
    </lineage>
</organism>
<dbReference type="Gene3D" id="3.30.420.10">
    <property type="entry name" value="Ribonuclease H-like superfamily/Ribonuclease H"/>
    <property type="match status" value="1"/>
</dbReference>
<dbReference type="Proteomes" id="UP000288716">
    <property type="component" value="Unassembled WGS sequence"/>
</dbReference>
<name>A0A443RVE2_9ACAR</name>
<dbReference type="InterPro" id="IPR050951">
    <property type="entry name" value="Retrovirus_Pol_polyprotein"/>
</dbReference>
<dbReference type="InterPro" id="IPR012337">
    <property type="entry name" value="RNaseH-like_sf"/>
</dbReference>
<dbReference type="STRING" id="299467.A0A443RVE2"/>
<dbReference type="PROSITE" id="PS50994">
    <property type="entry name" value="INTEGRASE"/>
    <property type="match status" value="1"/>
</dbReference>
<feature type="domain" description="Integrase catalytic" evidence="1">
    <location>
        <begin position="17"/>
        <end position="177"/>
    </location>
</feature>
<dbReference type="Pfam" id="PF24626">
    <property type="entry name" value="SH3_Tf2-1"/>
    <property type="match status" value="1"/>
</dbReference>
<dbReference type="VEuPathDB" id="VectorBase:LDEU012942"/>
<dbReference type="OrthoDB" id="6514906at2759"/>
<keyword evidence="3" id="KW-1185">Reference proteome</keyword>
<feature type="non-terminal residue" evidence="2">
    <location>
        <position position="1"/>
    </location>
</feature>
<dbReference type="InterPro" id="IPR001584">
    <property type="entry name" value="Integrase_cat-core"/>
</dbReference>
<dbReference type="InterPro" id="IPR036397">
    <property type="entry name" value="RNaseH_sf"/>
</dbReference>
<dbReference type="EMBL" id="NCKV01030240">
    <property type="protein sequence ID" value="RWS19098.1"/>
    <property type="molecule type" value="Genomic_DNA"/>
</dbReference>
<dbReference type="PANTHER" id="PTHR37984:SF5">
    <property type="entry name" value="PROTEIN NYNRIN-LIKE"/>
    <property type="match status" value="1"/>
</dbReference>
<dbReference type="AlphaFoldDB" id="A0A443RVE2"/>
<dbReference type="SUPFAM" id="SSF53098">
    <property type="entry name" value="Ribonuclease H-like"/>
    <property type="match status" value="1"/>
</dbReference>
<evidence type="ECO:0000259" key="1">
    <source>
        <dbReference type="PROSITE" id="PS50994"/>
    </source>
</evidence>
<protein>
    <recommendedName>
        <fullName evidence="1">Integrase catalytic domain-containing protein</fullName>
    </recommendedName>
</protein>
<dbReference type="GO" id="GO:0003676">
    <property type="term" value="F:nucleic acid binding"/>
    <property type="evidence" value="ECO:0007669"/>
    <property type="project" value="InterPro"/>
</dbReference>
<sequence length="286" mass="32993">NKARRGKQLGFLSQIGPATEPLQVVSIDTVGGFSGYNSVKKYAHIAIDHCTRFVWIVCSKTQTGKDFINLAKIIMQQAKPKMILADKYTGINSHEFSHFLEKQKIKLMFISTNCPQSNGICERVNQTLVNRLRCKFNENVNKNISWHKLMHECVNEYNNTLHSVTKYTPNFLLNGIQPFNSAIEDKQSQQEALVIANRNSQRNHESNKQRYDANHENIEFKEGDLVWIEHKNDISRRKLDQLMTGPFEVVKRISPTTYEIKCYKKGKKTDLFHISKLRQFTGGEEA</sequence>
<accession>A0A443RVE2</accession>
<feature type="non-terminal residue" evidence="2">
    <location>
        <position position="286"/>
    </location>
</feature>
<gene>
    <name evidence="2" type="ORF">B4U80_06639</name>
</gene>
<dbReference type="InterPro" id="IPR056924">
    <property type="entry name" value="SH3_Tf2-1"/>
</dbReference>
<reference evidence="2 3" key="1">
    <citation type="journal article" date="2018" name="Gigascience">
        <title>Genomes of trombidid mites reveal novel predicted allergens and laterally-transferred genes associated with secondary metabolism.</title>
        <authorList>
            <person name="Dong X."/>
            <person name="Chaisiri K."/>
            <person name="Xia D."/>
            <person name="Armstrong S.D."/>
            <person name="Fang Y."/>
            <person name="Donnelly M.J."/>
            <person name="Kadowaki T."/>
            <person name="McGarry J.W."/>
            <person name="Darby A.C."/>
            <person name="Makepeace B.L."/>
        </authorList>
    </citation>
    <scope>NUCLEOTIDE SEQUENCE [LARGE SCALE GENOMIC DNA]</scope>
    <source>
        <strain evidence="2">UoL-UT</strain>
    </source>
</reference>
<proteinExistence type="predicted"/>
<dbReference type="PANTHER" id="PTHR37984">
    <property type="entry name" value="PROTEIN CBG26694"/>
    <property type="match status" value="1"/>
</dbReference>
<evidence type="ECO:0000313" key="2">
    <source>
        <dbReference type="EMBL" id="RWS19098.1"/>
    </source>
</evidence>
<evidence type="ECO:0000313" key="3">
    <source>
        <dbReference type="Proteomes" id="UP000288716"/>
    </source>
</evidence>